<evidence type="ECO:0000256" key="2">
    <source>
        <dbReference type="ARBA" id="ARBA00022603"/>
    </source>
</evidence>
<dbReference type="InterPro" id="IPR029063">
    <property type="entry name" value="SAM-dependent_MTases_sf"/>
</dbReference>
<dbReference type="GO" id="GO:0032259">
    <property type="term" value="P:methylation"/>
    <property type="evidence" value="ECO:0007669"/>
    <property type="project" value="UniProtKB-KW"/>
</dbReference>
<dbReference type="Proteomes" id="UP000070089">
    <property type="component" value="Unassembled WGS sequence"/>
</dbReference>
<keyword evidence="2 5" id="KW-0489">Methyltransferase</keyword>
<dbReference type="EMBL" id="JXTI01000070">
    <property type="protein sequence ID" value="KWX13403.1"/>
    <property type="molecule type" value="Genomic_DNA"/>
</dbReference>
<evidence type="ECO:0000256" key="1">
    <source>
        <dbReference type="ARBA" id="ARBA00008361"/>
    </source>
</evidence>
<reference evidence="5 6" key="1">
    <citation type="journal article" date="2015" name="Mol. Biochem. Parasitol.">
        <title>Identification of polymorphic genes for use in assemblage B genotyping assays through comparative genomics of multiple assemblage B Giardia duodenalis isolates.</title>
        <authorList>
            <person name="Wielinga C."/>
            <person name="Thompson R.C."/>
            <person name="Monis P."/>
            <person name="Ryan U."/>
        </authorList>
    </citation>
    <scope>NUCLEOTIDE SEQUENCE [LARGE SCALE GENOMIC DNA]</scope>
    <source>
        <strain evidence="5 6">BAH15c1</strain>
    </source>
</reference>
<keyword evidence="3 5" id="KW-0808">Transferase</keyword>
<dbReference type="SUPFAM" id="SSF53335">
    <property type="entry name" value="S-adenosyl-L-methionine-dependent methyltransferases"/>
    <property type="match status" value="1"/>
</dbReference>
<dbReference type="Gene3D" id="3.40.50.150">
    <property type="entry name" value="Vaccinia Virus protein VP39"/>
    <property type="match status" value="1"/>
</dbReference>
<comment type="caution">
    <text evidence="5">The sequence shown here is derived from an EMBL/GenBank/DDBJ whole genome shotgun (WGS) entry which is preliminary data.</text>
</comment>
<dbReference type="VEuPathDB" id="GiardiaDB:QR46_2580"/>
<dbReference type="FunFam" id="3.40.50.150:FF:000217">
    <property type="entry name" value="Methyltransferase protein 13"/>
    <property type="match status" value="1"/>
</dbReference>
<feature type="domain" description="Methyltransferase" evidence="4">
    <location>
        <begin position="40"/>
        <end position="194"/>
    </location>
</feature>
<accession>A0A132NTI5</accession>
<organism evidence="5 6">
    <name type="scientific">Giardia duodenalis assemblage B</name>
    <dbReference type="NCBI Taxonomy" id="1394984"/>
    <lineage>
        <taxon>Eukaryota</taxon>
        <taxon>Metamonada</taxon>
        <taxon>Diplomonadida</taxon>
        <taxon>Hexamitidae</taxon>
        <taxon>Giardiinae</taxon>
        <taxon>Giardia</taxon>
    </lineage>
</organism>
<evidence type="ECO:0000313" key="6">
    <source>
        <dbReference type="Proteomes" id="UP000070089"/>
    </source>
</evidence>
<protein>
    <submittedName>
        <fullName evidence="5">Endothelin-converting enzyme/ methyltransferase2</fullName>
    </submittedName>
</protein>
<dbReference type="PANTHER" id="PTHR12176:SF79">
    <property type="entry name" value="METHYLTRANSFERASE TYPE 11 DOMAIN-CONTAINING PROTEIN"/>
    <property type="match status" value="1"/>
</dbReference>
<dbReference type="InterPro" id="IPR051419">
    <property type="entry name" value="Lys/N-term_MeTrsfase_sf"/>
</dbReference>
<comment type="similarity">
    <text evidence="1">Belongs to the methyltransferase superfamily.</text>
</comment>
<dbReference type="OrthoDB" id="411785at2759"/>
<gene>
    <name evidence="5" type="ORF">QR46_2580</name>
</gene>
<evidence type="ECO:0000256" key="3">
    <source>
        <dbReference type="ARBA" id="ARBA00022679"/>
    </source>
</evidence>
<evidence type="ECO:0000259" key="4">
    <source>
        <dbReference type="Pfam" id="PF13847"/>
    </source>
</evidence>
<dbReference type="InterPro" id="IPR025714">
    <property type="entry name" value="Methyltranfer_dom"/>
</dbReference>
<dbReference type="Pfam" id="PF13847">
    <property type="entry name" value="Methyltransf_31"/>
    <property type="match status" value="1"/>
</dbReference>
<evidence type="ECO:0000313" key="5">
    <source>
        <dbReference type="EMBL" id="KWX13403.1"/>
    </source>
</evidence>
<sequence>MASYHLPDYWDQRYQTDTEVFEWYQRYTELKPKIQELLPKGGRCLVVGAGSSELSFDLYDDAEVGIKDIISIDVSQVVVRHMQGLIGDRKGCEYAVMNVTELTYPDDSFDVIIDKGTLDSLLCAENGKEISTKALEQIFRVLKPQGYYICISYANSDMRMVFFTQEMLDWDVEIRQIPKPKLMDSVTSNDEFHYIYIMKKRGEPIAEQKTKKK</sequence>
<proteinExistence type="inferred from homology"/>
<dbReference type="AlphaFoldDB" id="A0A132NTI5"/>
<name>A0A132NTI5_GIAIN</name>
<dbReference type="CDD" id="cd02440">
    <property type="entry name" value="AdoMet_MTases"/>
    <property type="match status" value="1"/>
</dbReference>
<dbReference type="GO" id="GO:0008168">
    <property type="term" value="F:methyltransferase activity"/>
    <property type="evidence" value="ECO:0007669"/>
    <property type="project" value="UniProtKB-KW"/>
</dbReference>
<dbReference type="PANTHER" id="PTHR12176">
    <property type="entry name" value="SAM-DEPENDENT METHYLTRANSFERASE SUPERFAMILY PROTEIN"/>
    <property type="match status" value="1"/>
</dbReference>